<evidence type="ECO:0000256" key="2">
    <source>
        <dbReference type="ARBA" id="ARBA00022517"/>
    </source>
</evidence>
<dbReference type="CDD" id="cd16331">
    <property type="entry name" value="YjgA-like"/>
    <property type="match status" value="1"/>
</dbReference>
<dbReference type="AlphaFoldDB" id="A0A7C2XG58"/>
<dbReference type="GO" id="GO:0019843">
    <property type="term" value="F:rRNA binding"/>
    <property type="evidence" value="ECO:0007669"/>
    <property type="project" value="UniProtKB-KW"/>
</dbReference>
<accession>A0A7C2XG58</accession>
<dbReference type="Gene3D" id="1.10.60.30">
    <property type="entry name" value="PSPTO4464-like domains"/>
    <property type="match status" value="1"/>
</dbReference>
<feature type="non-terminal residue" evidence="5">
    <location>
        <position position="174"/>
    </location>
</feature>
<dbReference type="EMBL" id="DSDS01000019">
    <property type="protein sequence ID" value="HET97270.1"/>
    <property type="molecule type" value="Genomic_DNA"/>
</dbReference>
<comment type="caution">
    <text evidence="5">The sequence shown here is derived from an EMBL/GenBank/DDBJ whole genome shotgun (WGS) entry which is preliminary data.</text>
</comment>
<gene>
    <name evidence="5" type="ORF">ENN98_00920</name>
</gene>
<keyword evidence="3" id="KW-0699">rRNA-binding</keyword>
<evidence type="ECO:0000313" key="5">
    <source>
        <dbReference type="EMBL" id="HET97270.1"/>
    </source>
</evidence>
<dbReference type="PANTHER" id="PTHR38101:SF1">
    <property type="entry name" value="UPF0307 PROTEIN YJGA"/>
    <property type="match status" value="1"/>
</dbReference>
<evidence type="ECO:0000256" key="4">
    <source>
        <dbReference type="ARBA" id="ARBA00022884"/>
    </source>
</evidence>
<dbReference type="GO" id="GO:0005829">
    <property type="term" value="C:cytosol"/>
    <property type="evidence" value="ECO:0007669"/>
    <property type="project" value="TreeGrafter"/>
</dbReference>
<dbReference type="GO" id="GO:0042254">
    <property type="term" value="P:ribosome biogenesis"/>
    <property type="evidence" value="ECO:0007669"/>
    <property type="project" value="UniProtKB-KW"/>
</dbReference>
<evidence type="ECO:0000256" key="1">
    <source>
        <dbReference type="ARBA" id="ARBA00022490"/>
    </source>
</evidence>
<dbReference type="PANTHER" id="PTHR38101">
    <property type="entry name" value="UPF0307 PROTEIN YJGA"/>
    <property type="match status" value="1"/>
</dbReference>
<evidence type="ECO:0000256" key="3">
    <source>
        <dbReference type="ARBA" id="ARBA00022730"/>
    </source>
</evidence>
<sequence>MQIRISRSEKKRQATRVEELAQELAGLSPGEISNLPADDFLKKEILAARNMKGGARKRQTKYIAGELRRRDTTDLISHLAARKGSHLQEQADFHELEILRQAIITDVIACQEEARSLDIPLPQEWESPALEKSMELLPELDAAAVRNAAHRYARNRKIAHSREIFRLLKTAQTR</sequence>
<dbReference type="SUPFAM" id="SSF158710">
    <property type="entry name" value="PSPTO4464-like"/>
    <property type="match status" value="1"/>
</dbReference>
<dbReference type="InterPro" id="IPR006839">
    <property type="entry name" value="DarP"/>
</dbReference>
<dbReference type="Pfam" id="PF04751">
    <property type="entry name" value="DarP"/>
    <property type="match status" value="1"/>
</dbReference>
<reference evidence="5" key="1">
    <citation type="journal article" date="2020" name="mSystems">
        <title>Genome- and Community-Level Interaction Insights into Carbon Utilization and Element Cycling Functions of Hydrothermarchaeota in Hydrothermal Sediment.</title>
        <authorList>
            <person name="Zhou Z."/>
            <person name="Liu Y."/>
            <person name="Xu W."/>
            <person name="Pan J."/>
            <person name="Luo Z.H."/>
            <person name="Li M."/>
        </authorList>
    </citation>
    <scope>NUCLEOTIDE SEQUENCE [LARGE SCALE GENOMIC DNA]</scope>
    <source>
        <strain evidence="5">SpSt-1224</strain>
    </source>
</reference>
<keyword evidence="2" id="KW-0690">Ribosome biogenesis</keyword>
<protein>
    <submittedName>
        <fullName evidence="5">DUF615 domain-containing protein</fullName>
    </submittedName>
</protein>
<keyword evidence="1" id="KW-0963">Cytoplasm</keyword>
<dbReference type="InterPro" id="IPR023153">
    <property type="entry name" value="DarP_sf"/>
</dbReference>
<dbReference type="Proteomes" id="UP000885986">
    <property type="component" value="Unassembled WGS sequence"/>
</dbReference>
<keyword evidence="4" id="KW-0694">RNA-binding</keyword>
<dbReference type="NCBIfam" id="NF003593">
    <property type="entry name" value="PRK05255.1-1"/>
    <property type="match status" value="1"/>
</dbReference>
<proteinExistence type="predicted"/>
<organism evidence="5">
    <name type="scientific">Desulfurivibrio alkaliphilus</name>
    <dbReference type="NCBI Taxonomy" id="427923"/>
    <lineage>
        <taxon>Bacteria</taxon>
        <taxon>Pseudomonadati</taxon>
        <taxon>Thermodesulfobacteriota</taxon>
        <taxon>Desulfobulbia</taxon>
        <taxon>Desulfobulbales</taxon>
        <taxon>Desulfobulbaceae</taxon>
        <taxon>Desulfurivibrio</taxon>
    </lineage>
</organism>
<name>A0A7C2XG58_9BACT</name>